<evidence type="ECO:0000256" key="1">
    <source>
        <dbReference type="ARBA" id="ARBA00009437"/>
    </source>
</evidence>
<dbReference type="PANTHER" id="PTHR30126:SF100">
    <property type="entry name" value="LYSR-FAMILY TRANSCRIPTIONAL REGULATOR"/>
    <property type="match status" value="1"/>
</dbReference>
<feature type="domain" description="HTH lysR-type" evidence="5">
    <location>
        <begin position="6"/>
        <end position="63"/>
    </location>
</feature>
<evidence type="ECO:0000256" key="3">
    <source>
        <dbReference type="ARBA" id="ARBA00023125"/>
    </source>
</evidence>
<dbReference type="EMBL" id="CP011076">
    <property type="protein sequence ID" value="AKF96029.1"/>
    <property type="molecule type" value="Genomic_DNA"/>
</dbReference>
<gene>
    <name evidence="6" type="ORF">EX87_20940</name>
</gene>
<dbReference type="Pfam" id="PF03466">
    <property type="entry name" value="LysR_substrate"/>
    <property type="match status" value="1"/>
</dbReference>
<name>A0A0F7EJA0_BRELA</name>
<dbReference type="PANTHER" id="PTHR30126">
    <property type="entry name" value="HTH-TYPE TRANSCRIPTIONAL REGULATOR"/>
    <property type="match status" value="1"/>
</dbReference>
<dbReference type="InterPro" id="IPR005119">
    <property type="entry name" value="LysR_subst-bd"/>
</dbReference>
<dbReference type="PRINTS" id="PR00039">
    <property type="entry name" value="HTHLYSR"/>
</dbReference>
<evidence type="ECO:0000313" key="6">
    <source>
        <dbReference type="EMBL" id="AKF96029.1"/>
    </source>
</evidence>
<dbReference type="Gene3D" id="3.40.190.10">
    <property type="entry name" value="Periplasmic binding protein-like II"/>
    <property type="match status" value="2"/>
</dbReference>
<dbReference type="SUPFAM" id="SSF46785">
    <property type="entry name" value="Winged helix' DNA-binding domain"/>
    <property type="match status" value="1"/>
</dbReference>
<evidence type="ECO:0000256" key="4">
    <source>
        <dbReference type="ARBA" id="ARBA00023163"/>
    </source>
</evidence>
<dbReference type="Gene3D" id="1.10.10.10">
    <property type="entry name" value="Winged helix-like DNA-binding domain superfamily/Winged helix DNA-binding domain"/>
    <property type="match status" value="1"/>
</dbReference>
<evidence type="ECO:0000259" key="5">
    <source>
        <dbReference type="PROSITE" id="PS50931"/>
    </source>
</evidence>
<dbReference type="Pfam" id="PF00126">
    <property type="entry name" value="HTH_1"/>
    <property type="match status" value="1"/>
</dbReference>
<geneLocation type="plasmid" evidence="6">
    <name>unnamed2</name>
</geneLocation>
<dbReference type="AlphaFoldDB" id="A0A0F7EJA0"/>
<sequence>MGRENMDIYYLRTFREVAKQQSFTRAAEILGYAQSSVTTQIQRLEEEFQTSLFERYGRKIKLTDSGEELLHYSSQILALLDEVKENLSEQTQLTGMLTIGTVESLAAFYLPPHLQALRRMHPRLKLFLQPGICRDLVQGIKNGTYDIAIIMDRQHNDPDLICHVLTEEQLVLIGNPHHPLASLEQISVHDLEGETMIVTEEGCSYRDMLERVIQQNGVKTELSYEFGSLEAIKQCVSYGLGVSILPKLAVIEEVKQGKLSILPFIHPDIRVFRQIVYHRKKRISKAFQCFLDLLEGNR</sequence>
<keyword evidence="6" id="KW-0614">Plasmid</keyword>
<reference evidence="6" key="1">
    <citation type="submission" date="2015-03" db="EMBL/GenBank/DDBJ databases">
        <title>MIGS Cultured Bacterial/Archaeal sample from Brevibacillus laterosporus.</title>
        <authorList>
            <person name="Zeng D."/>
            <person name="Zhu L."/>
            <person name="Dong G."/>
            <person name="Ye W."/>
            <person name="Ren D."/>
            <person name="Wu L."/>
            <person name="Xu J."/>
            <person name="Li G."/>
            <person name="Guo L."/>
        </authorList>
    </citation>
    <scope>NUCLEOTIDE SEQUENCE</scope>
    <source>
        <strain evidence="6">B9</strain>
        <plasmid evidence="6">unnamed2</plasmid>
    </source>
</reference>
<protein>
    <submittedName>
        <fullName evidence="6">LysR family transcriptional regulator</fullName>
    </submittedName>
</protein>
<comment type="similarity">
    <text evidence="1">Belongs to the LysR transcriptional regulatory family.</text>
</comment>
<dbReference type="InterPro" id="IPR036390">
    <property type="entry name" value="WH_DNA-bd_sf"/>
</dbReference>
<keyword evidence="4" id="KW-0804">Transcription</keyword>
<dbReference type="SUPFAM" id="SSF53850">
    <property type="entry name" value="Periplasmic binding protein-like II"/>
    <property type="match status" value="1"/>
</dbReference>
<dbReference type="CDD" id="cd05466">
    <property type="entry name" value="PBP2_LTTR_substrate"/>
    <property type="match status" value="1"/>
</dbReference>
<organism evidence="6">
    <name type="scientific">Brevibacillus laterosporus</name>
    <name type="common">Bacillus laterosporus</name>
    <dbReference type="NCBI Taxonomy" id="1465"/>
    <lineage>
        <taxon>Bacteria</taxon>
        <taxon>Bacillati</taxon>
        <taxon>Bacillota</taxon>
        <taxon>Bacilli</taxon>
        <taxon>Bacillales</taxon>
        <taxon>Paenibacillaceae</taxon>
        <taxon>Brevibacillus</taxon>
    </lineage>
</organism>
<evidence type="ECO:0000256" key="2">
    <source>
        <dbReference type="ARBA" id="ARBA00023015"/>
    </source>
</evidence>
<proteinExistence type="inferred from homology"/>
<keyword evidence="2" id="KW-0805">Transcription regulation</keyword>
<accession>A0A0F7EJA0</accession>
<dbReference type="InterPro" id="IPR000847">
    <property type="entry name" value="LysR_HTH_N"/>
</dbReference>
<keyword evidence="3" id="KW-0238">DNA-binding</keyword>
<dbReference type="GO" id="GO:0003700">
    <property type="term" value="F:DNA-binding transcription factor activity"/>
    <property type="evidence" value="ECO:0007669"/>
    <property type="project" value="InterPro"/>
</dbReference>
<dbReference type="PROSITE" id="PS50931">
    <property type="entry name" value="HTH_LYSR"/>
    <property type="match status" value="1"/>
</dbReference>
<dbReference type="FunFam" id="1.10.10.10:FF:000001">
    <property type="entry name" value="LysR family transcriptional regulator"/>
    <property type="match status" value="1"/>
</dbReference>
<dbReference type="InterPro" id="IPR036388">
    <property type="entry name" value="WH-like_DNA-bd_sf"/>
</dbReference>
<dbReference type="GO" id="GO:0000976">
    <property type="term" value="F:transcription cis-regulatory region binding"/>
    <property type="evidence" value="ECO:0007669"/>
    <property type="project" value="TreeGrafter"/>
</dbReference>